<dbReference type="EMBL" id="JH159160">
    <property type="protein sequence ID" value="EGZ08593.1"/>
    <property type="molecule type" value="Genomic_DNA"/>
</dbReference>
<dbReference type="GeneID" id="20647681"/>
<feature type="region of interest" description="Disordered" evidence="1">
    <location>
        <begin position="21"/>
        <end position="70"/>
    </location>
</feature>
<gene>
    <name evidence="2" type="ORF">PHYSODRAFT_339048</name>
</gene>
<feature type="compositionally biased region" description="Polar residues" evidence="1">
    <location>
        <begin position="44"/>
        <end position="63"/>
    </location>
</feature>
<dbReference type="AlphaFoldDB" id="G5A5I8"/>
<dbReference type="RefSeq" id="XP_009535226.1">
    <property type="nucleotide sequence ID" value="XM_009536931.1"/>
</dbReference>
<evidence type="ECO:0000313" key="2">
    <source>
        <dbReference type="EMBL" id="EGZ08593.1"/>
    </source>
</evidence>
<name>G5A5I8_PHYSP</name>
<dbReference type="OMA" id="CRRYIHE"/>
<sequence>MSFPSPFDQASFSLEDLLSSAPPVELPPLLEGPVQVNEPAGVSPTPTNHSDQAQLTLGTTPANQKKKKRVRREVRELKNLREQARELEVRLEQLKIRVPASGGLSSGRTCNTDVTAPSVWEKIAQRQLKERLHVEHIQDEPKAECTAHAKLVLDLVKRLKLCGKDARVCAMVRQKPARLWDLFSTDTDTAGIFAEQLTQVSKAYLKMQQQCLPRAKRCNPRRISLKEWRSEDQIPTSMQGLYWRISAYEAFHRQGSVQQDWDMDSDVVSTPFALRVNCDGFTASDRGMQTCRRYIHEDSEIIVWAGYADPVEFNGAKFSGMQCRKIGWIKLQRVPGLPTISTAVEMYSEMTPYSKTE</sequence>
<evidence type="ECO:0008006" key="4">
    <source>
        <dbReference type="Google" id="ProtNLM"/>
    </source>
</evidence>
<evidence type="ECO:0000256" key="1">
    <source>
        <dbReference type="SAM" id="MobiDB-lite"/>
    </source>
</evidence>
<protein>
    <recommendedName>
        <fullName evidence="4">M96 mating-specific protein family</fullName>
    </recommendedName>
</protein>
<organism evidence="2 3">
    <name type="scientific">Phytophthora sojae (strain P6497)</name>
    <name type="common">Soybean stem and root rot agent</name>
    <name type="synonym">Phytophthora megasperma f. sp. glycines</name>
    <dbReference type="NCBI Taxonomy" id="1094619"/>
    <lineage>
        <taxon>Eukaryota</taxon>
        <taxon>Sar</taxon>
        <taxon>Stramenopiles</taxon>
        <taxon>Oomycota</taxon>
        <taxon>Peronosporomycetes</taxon>
        <taxon>Peronosporales</taxon>
        <taxon>Peronosporaceae</taxon>
        <taxon>Phytophthora</taxon>
    </lineage>
</organism>
<feature type="compositionally biased region" description="Low complexity" evidence="1">
    <location>
        <begin position="21"/>
        <end position="34"/>
    </location>
</feature>
<dbReference type="InParanoid" id="G5A5I8"/>
<dbReference type="PANTHER" id="PTHR35796:SF3">
    <property type="entry name" value="BHLH DOMAIN-CONTAINING PROTEIN"/>
    <property type="match status" value="1"/>
</dbReference>
<dbReference type="PANTHER" id="PTHR35796">
    <property type="entry name" value="HYPOTHETICAL CYTOSOLIC PROTEIN"/>
    <property type="match status" value="1"/>
</dbReference>
<proteinExistence type="predicted"/>
<dbReference type="Proteomes" id="UP000002640">
    <property type="component" value="Unassembled WGS sequence"/>
</dbReference>
<evidence type="ECO:0000313" key="3">
    <source>
        <dbReference type="Proteomes" id="UP000002640"/>
    </source>
</evidence>
<keyword evidence="3" id="KW-1185">Reference proteome</keyword>
<reference evidence="2 3" key="1">
    <citation type="journal article" date="2006" name="Science">
        <title>Phytophthora genome sequences uncover evolutionary origins and mechanisms of pathogenesis.</title>
        <authorList>
            <person name="Tyler B.M."/>
            <person name="Tripathy S."/>
            <person name="Zhang X."/>
            <person name="Dehal P."/>
            <person name="Jiang R.H."/>
            <person name="Aerts A."/>
            <person name="Arredondo F.D."/>
            <person name="Baxter L."/>
            <person name="Bensasson D."/>
            <person name="Beynon J.L."/>
            <person name="Chapman J."/>
            <person name="Damasceno C.M."/>
            <person name="Dorrance A.E."/>
            <person name="Dou D."/>
            <person name="Dickerman A.W."/>
            <person name="Dubchak I.L."/>
            <person name="Garbelotto M."/>
            <person name="Gijzen M."/>
            <person name="Gordon S.G."/>
            <person name="Govers F."/>
            <person name="Grunwald N.J."/>
            <person name="Huang W."/>
            <person name="Ivors K.L."/>
            <person name="Jones R.W."/>
            <person name="Kamoun S."/>
            <person name="Krampis K."/>
            <person name="Lamour K.H."/>
            <person name="Lee M.K."/>
            <person name="McDonald W.H."/>
            <person name="Medina M."/>
            <person name="Meijer H.J."/>
            <person name="Nordberg E.K."/>
            <person name="Maclean D.J."/>
            <person name="Ospina-Giraldo M.D."/>
            <person name="Morris P.F."/>
            <person name="Phuntumart V."/>
            <person name="Putnam N.H."/>
            <person name="Rash S."/>
            <person name="Rose J.K."/>
            <person name="Sakihama Y."/>
            <person name="Salamov A.A."/>
            <person name="Savidor A."/>
            <person name="Scheuring C.F."/>
            <person name="Smith B.M."/>
            <person name="Sobral B.W."/>
            <person name="Terry A."/>
            <person name="Torto-Alalibo T.A."/>
            <person name="Win J."/>
            <person name="Xu Z."/>
            <person name="Zhang H."/>
            <person name="Grigoriev I.V."/>
            <person name="Rokhsar D.S."/>
            <person name="Boore J.L."/>
        </authorList>
    </citation>
    <scope>NUCLEOTIDE SEQUENCE [LARGE SCALE GENOMIC DNA]</scope>
    <source>
        <strain evidence="2 3">P6497</strain>
    </source>
</reference>
<dbReference type="KEGG" id="psoj:PHYSODRAFT_339048"/>
<accession>G5A5I8</accession>